<evidence type="ECO:0000256" key="1">
    <source>
        <dbReference type="SAM" id="SignalP"/>
    </source>
</evidence>
<feature type="non-terminal residue" evidence="2">
    <location>
        <position position="1"/>
    </location>
</feature>
<keyword evidence="1" id="KW-0732">Signal</keyword>
<gene>
    <name evidence="2" type="ORF">TSPGSL018_11478</name>
</gene>
<feature type="signal peptide" evidence="1">
    <location>
        <begin position="1"/>
        <end position="16"/>
    </location>
</feature>
<sequence>FLVFLPSSLILELCKADFPTWPGRLAPKSARSFSEVCIAERLLSQGQLDVSQLRMSVIDTANACETKSWRSVYAQFAAKLVGPCGSSMTSFLLLAAAVMTSSRIPVF</sequence>
<dbReference type="EMBL" id="GBEZ01019217">
    <property type="protein sequence ID" value="JAC67314.1"/>
    <property type="molecule type" value="Transcribed_RNA"/>
</dbReference>
<reference evidence="2" key="1">
    <citation type="submission" date="2014-05" db="EMBL/GenBank/DDBJ databases">
        <title>The transcriptome of the halophilic microalga Tetraselmis sp. GSL018 isolated from the Great Salt Lake, Utah.</title>
        <authorList>
            <person name="Jinkerson R.E."/>
            <person name="D'Adamo S."/>
            <person name="Posewitz M.C."/>
        </authorList>
    </citation>
    <scope>NUCLEOTIDE SEQUENCE</scope>
    <source>
        <strain evidence="2">GSL018</strain>
    </source>
</reference>
<accession>A0A061R969</accession>
<dbReference type="AlphaFoldDB" id="A0A061R969"/>
<evidence type="ECO:0000313" key="2">
    <source>
        <dbReference type="EMBL" id="JAC67314.1"/>
    </source>
</evidence>
<proteinExistence type="predicted"/>
<name>A0A061R969_9CHLO</name>
<organism evidence="2">
    <name type="scientific">Tetraselmis sp. GSL018</name>
    <dbReference type="NCBI Taxonomy" id="582737"/>
    <lineage>
        <taxon>Eukaryota</taxon>
        <taxon>Viridiplantae</taxon>
        <taxon>Chlorophyta</taxon>
        <taxon>core chlorophytes</taxon>
        <taxon>Chlorodendrophyceae</taxon>
        <taxon>Chlorodendrales</taxon>
        <taxon>Chlorodendraceae</taxon>
        <taxon>Tetraselmis</taxon>
    </lineage>
</organism>
<feature type="chain" id="PRO_5001609497" evidence="1">
    <location>
        <begin position="17"/>
        <end position="107"/>
    </location>
</feature>
<protein>
    <submittedName>
        <fullName evidence="2">Uncharacterized protein</fullName>
    </submittedName>
</protein>